<evidence type="ECO:0000313" key="2">
    <source>
        <dbReference type="EMBL" id="MBB3152834.1"/>
    </source>
</evidence>
<dbReference type="PANTHER" id="PTHR33570">
    <property type="entry name" value="4-CARBOXYMUCONOLACTONE DECARBOXYLASE FAMILY PROTEIN"/>
    <property type="match status" value="1"/>
</dbReference>
<evidence type="ECO:0000313" key="3">
    <source>
        <dbReference type="Proteomes" id="UP000518605"/>
    </source>
</evidence>
<dbReference type="SUPFAM" id="SSF69118">
    <property type="entry name" value="AhpD-like"/>
    <property type="match status" value="1"/>
</dbReference>
<protein>
    <submittedName>
        <fullName evidence="2">4-carboxymuconolactone decarboxylase</fullName>
        <ecNumber evidence="2">4.1.1.44</ecNumber>
    </submittedName>
</protein>
<name>A0A7W5C8U6_9BACL</name>
<dbReference type="EC" id="4.1.1.44" evidence="2"/>
<accession>A0A7W5C8U6</accession>
<feature type="domain" description="Carboxymuconolactone decarboxylase-like" evidence="1">
    <location>
        <begin position="19"/>
        <end position="103"/>
    </location>
</feature>
<dbReference type="Pfam" id="PF02627">
    <property type="entry name" value="CMD"/>
    <property type="match status" value="1"/>
</dbReference>
<evidence type="ECO:0000259" key="1">
    <source>
        <dbReference type="Pfam" id="PF02627"/>
    </source>
</evidence>
<dbReference type="RefSeq" id="WP_183563230.1">
    <property type="nucleotide sequence ID" value="NZ_CBCSLB010000006.1"/>
</dbReference>
<gene>
    <name evidence="2" type="ORF">FHS16_002891</name>
</gene>
<dbReference type="AlphaFoldDB" id="A0A7W5C8U6"/>
<dbReference type="GO" id="GO:0047575">
    <property type="term" value="F:4-carboxymuconolactone decarboxylase activity"/>
    <property type="evidence" value="ECO:0007669"/>
    <property type="project" value="UniProtKB-EC"/>
</dbReference>
<comment type="caution">
    <text evidence="2">The sequence shown here is derived from an EMBL/GenBank/DDBJ whole genome shotgun (WGS) entry which is preliminary data.</text>
</comment>
<keyword evidence="3" id="KW-1185">Reference proteome</keyword>
<keyword evidence="2" id="KW-0456">Lyase</keyword>
<dbReference type="InterPro" id="IPR052512">
    <property type="entry name" value="4CMD/NDH-1_regulator"/>
</dbReference>
<dbReference type="Proteomes" id="UP000518605">
    <property type="component" value="Unassembled WGS sequence"/>
</dbReference>
<dbReference type="EMBL" id="JACHXW010000007">
    <property type="protein sequence ID" value="MBB3152834.1"/>
    <property type="molecule type" value="Genomic_DNA"/>
</dbReference>
<sequence>MAHRKFKSSARESFGDIAPAFVAYSENVLFGDLWRREQLSLRDRSIVTVAAIVAGGMSEQLTYHLRLAVENGVAQDELVEVMTHLAFYTGWPRTASALQVAKAVFGE</sequence>
<organism evidence="2 3">
    <name type="scientific">Paenibacillus endophyticus</name>
    <dbReference type="NCBI Taxonomy" id="1294268"/>
    <lineage>
        <taxon>Bacteria</taxon>
        <taxon>Bacillati</taxon>
        <taxon>Bacillota</taxon>
        <taxon>Bacilli</taxon>
        <taxon>Bacillales</taxon>
        <taxon>Paenibacillaceae</taxon>
        <taxon>Paenibacillus</taxon>
    </lineage>
</organism>
<reference evidence="2 3" key="1">
    <citation type="submission" date="2020-08" db="EMBL/GenBank/DDBJ databases">
        <title>Genomic Encyclopedia of Type Strains, Phase III (KMG-III): the genomes of soil and plant-associated and newly described type strains.</title>
        <authorList>
            <person name="Whitman W."/>
        </authorList>
    </citation>
    <scope>NUCLEOTIDE SEQUENCE [LARGE SCALE GENOMIC DNA]</scope>
    <source>
        <strain evidence="2 3">CECT 8234</strain>
    </source>
</reference>
<dbReference type="PANTHER" id="PTHR33570:SF9">
    <property type="entry name" value="BLL4600 PROTEIN"/>
    <property type="match status" value="1"/>
</dbReference>
<dbReference type="InterPro" id="IPR003779">
    <property type="entry name" value="CMD-like"/>
</dbReference>
<dbReference type="Gene3D" id="1.20.1290.10">
    <property type="entry name" value="AhpD-like"/>
    <property type="match status" value="1"/>
</dbReference>
<dbReference type="InterPro" id="IPR029032">
    <property type="entry name" value="AhpD-like"/>
</dbReference>
<proteinExistence type="predicted"/>
<dbReference type="GO" id="GO:0051920">
    <property type="term" value="F:peroxiredoxin activity"/>
    <property type="evidence" value="ECO:0007669"/>
    <property type="project" value="InterPro"/>
</dbReference>